<dbReference type="Proteomes" id="UP001163223">
    <property type="component" value="Chromosome"/>
</dbReference>
<keyword evidence="2" id="KW-1185">Reference proteome</keyword>
<evidence type="ECO:0000313" key="1">
    <source>
        <dbReference type="EMBL" id="WAJ31352.1"/>
    </source>
</evidence>
<evidence type="ECO:0000313" key="2">
    <source>
        <dbReference type="Proteomes" id="UP001163223"/>
    </source>
</evidence>
<name>A0ACD4NWR7_9HYPH</name>
<dbReference type="EMBL" id="CP113520">
    <property type="protein sequence ID" value="WAJ31352.1"/>
    <property type="molecule type" value="Genomic_DNA"/>
</dbReference>
<reference evidence="1" key="1">
    <citation type="submission" date="2022-11" db="EMBL/GenBank/DDBJ databases">
        <title>beta-Carotene-producing bacterium, Jeongeuplla avenae sp. nov., alleviates the salt stress of Arabidopsis seedlings.</title>
        <authorList>
            <person name="Jiang L."/>
            <person name="Lee J."/>
        </authorList>
    </citation>
    <scope>NUCLEOTIDE SEQUENCE</scope>
    <source>
        <strain evidence="1">DY_R2A_6</strain>
    </source>
</reference>
<accession>A0ACD4NWR7</accession>
<organism evidence="1 2">
    <name type="scientific">Antarcticirhabdus aurantiaca</name>
    <dbReference type="NCBI Taxonomy" id="2606717"/>
    <lineage>
        <taxon>Bacteria</taxon>
        <taxon>Pseudomonadati</taxon>
        <taxon>Pseudomonadota</taxon>
        <taxon>Alphaproteobacteria</taxon>
        <taxon>Hyphomicrobiales</taxon>
        <taxon>Aurantimonadaceae</taxon>
        <taxon>Antarcticirhabdus</taxon>
    </lineage>
</organism>
<proteinExistence type="predicted"/>
<gene>
    <name evidence="1" type="ORF">OXU80_03835</name>
</gene>
<protein>
    <submittedName>
        <fullName evidence="1">Pilus assembly protein</fullName>
    </submittedName>
</protein>
<sequence>MSLRGLLRNRSASFAVNAALMMAGLIVGLGGAVDMGRGYLGRVHLQKAVDSAALAIATSKITDPAELHGLAAMYIAANVHDDSIRDVSVTRATVDDKNRVVVQASGRVDMTFLRMVRQESLVFRLEAQTDRPNVLNIEVALVLDNTFSMSIKDKGVEKLTALKTAASQLVTALMDAETGEGGSVMIGLVPYANNVNVGLHRRNEPWLSVPDDYSVTTQPAPRVCKTLTTKTRCLSKAPDYSCPTFVDGVEKPKTCAGACLISEKYEVAPYESCSGGGNPTTTTYSWYGCVGSRKGATSNLNDGNPTETYPGFVVKDSDWADWSGNCLQPIVDLTDQKSVLLSAIAGMMHSKTNPNNKNQKFEPLTYIPAGLIWGQNMLSPTAPLTKARPYSDENENPRKIMILMTDGENTLKRSPSTGKHTSGSASDLTKTDNETAALCAYAKSKKIEVYTVALMVEDAGARSLLEGCASNKGNYFDASDTSALVEAFKSIARAINSVRLVN</sequence>